<dbReference type="Pfam" id="PF06224">
    <property type="entry name" value="AlkZ-like"/>
    <property type="match status" value="1"/>
</dbReference>
<dbReference type="PANTHER" id="PTHR38479">
    <property type="entry name" value="LMO0824 PROTEIN"/>
    <property type="match status" value="1"/>
</dbReference>
<organism evidence="1 2">
    <name type="scientific">Phenylobacterium haematophilum</name>
    <dbReference type="NCBI Taxonomy" id="98513"/>
    <lineage>
        <taxon>Bacteria</taxon>
        <taxon>Pseudomonadati</taxon>
        <taxon>Pseudomonadota</taxon>
        <taxon>Alphaproteobacteria</taxon>
        <taxon>Caulobacterales</taxon>
        <taxon>Caulobacteraceae</taxon>
        <taxon>Phenylobacterium</taxon>
    </lineage>
</organism>
<dbReference type="RefSeq" id="WP_183777075.1">
    <property type="nucleotide sequence ID" value="NZ_JACIDK010000014.1"/>
</dbReference>
<keyword evidence="2" id="KW-1185">Reference proteome</keyword>
<dbReference type="InterPro" id="IPR009351">
    <property type="entry name" value="AlkZ-like"/>
</dbReference>
<dbReference type="EMBL" id="JACIDK010000014">
    <property type="protein sequence ID" value="MBB3893571.1"/>
    <property type="molecule type" value="Genomic_DNA"/>
</dbReference>
<evidence type="ECO:0008006" key="3">
    <source>
        <dbReference type="Google" id="ProtNLM"/>
    </source>
</evidence>
<sequence length="362" mass="39778">MSDTVLSPRDLNRILLDRQLLLERHALDPVAALERLFAMQAQLPRAPFLGLWARLAGFQRQALLDAIHERRVVRSTLMRGTLHLASANDVLAFRTTVMPPRETTLPWGVKPKPELLEQVLAIGRDHFAPGPRDFESVRQALEAQGLEPVRPLAYAARMFLPLVQASSDARFGHEPGGDFTLARTWLGRDEYAEPQPQALARRYLAAHGPSLPADFSAWSGLRAAAATFDALGEELVTFKDERGRRLYDLRDAARPSGDTPAPVRLLADFDGAVLCRADRTGIIRPKHAPLLASKNGLIPAMVLVDGVVAGTWRIEAKKKSVAVSVRLFRHVPAKDRKAVEAEALSAAAFLAPDAKPEVAFET</sequence>
<reference evidence="1 2" key="1">
    <citation type="submission" date="2020-08" db="EMBL/GenBank/DDBJ databases">
        <title>Genomic Encyclopedia of Type Strains, Phase IV (KMG-IV): sequencing the most valuable type-strain genomes for metagenomic binning, comparative biology and taxonomic classification.</title>
        <authorList>
            <person name="Goeker M."/>
        </authorList>
    </citation>
    <scope>NUCLEOTIDE SEQUENCE [LARGE SCALE GENOMIC DNA]</scope>
    <source>
        <strain evidence="1 2">DSM 21793</strain>
    </source>
</reference>
<accession>A0A840A7Z9</accession>
<name>A0A840A7Z9_9CAUL</name>
<evidence type="ECO:0000313" key="2">
    <source>
        <dbReference type="Proteomes" id="UP000530564"/>
    </source>
</evidence>
<dbReference type="Proteomes" id="UP000530564">
    <property type="component" value="Unassembled WGS sequence"/>
</dbReference>
<gene>
    <name evidence="1" type="ORF">GGQ61_004319</name>
</gene>
<proteinExistence type="predicted"/>
<dbReference type="AlphaFoldDB" id="A0A840A7Z9"/>
<evidence type="ECO:0000313" key="1">
    <source>
        <dbReference type="EMBL" id="MBB3893571.1"/>
    </source>
</evidence>
<dbReference type="PANTHER" id="PTHR38479:SF2">
    <property type="entry name" value="WINGED HELIX DNA-BINDING DOMAIN-CONTAINING PROTEIN"/>
    <property type="match status" value="1"/>
</dbReference>
<protein>
    <recommendedName>
        <fullName evidence="3">Winged helix DNA-binding domain-containing protein</fullName>
    </recommendedName>
</protein>
<comment type="caution">
    <text evidence="1">The sequence shown here is derived from an EMBL/GenBank/DDBJ whole genome shotgun (WGS) entry which is preliminary data.</text>
</comment>